<feature type="binding site" evidence="13">
    <location>
        <position position="117"/>
    </location>
    <ligand>
        <name>[4Fe-4S] cluster</name>
        <dbReference type="ChEBI" id="CHEBI:49883"/>
        <note>4Fe-4S-S-AdoMet</note>
    </ligand>
</feature>
<dbReference type="SMART" id="SM00729">
    <property type="entry name" value="Elp3"/>
    <property type="match status" value="1"/>
</dbReference>
<feature type="active site" description="S-methylcysteine intermediate" evidence="13">
    <location>
        <position position="334"/>
    </location>
</feature>
<dbReference type="EMBL" id="FQXR01000008">
    <property type="protein sequence ID" value="SHI04311.1"/>
    <property type="molecule type" value="Genomic_DNA"/>
</dbReference>
<comment type="function">
    <text evidence="13">Specifically methylates position 2 of adenine 2503 in 23S rRNA and position 2 of adenine 37 in tRNAs.</text>
</comment>
<dbReference type="InterPro" id="IPR004383">
    <property type="entry name" value="rRNA_lsu_MTrfase_RlmN/Cfr"/>
</dbReference>
<feature type="binding site" evidence="13">
    <location>
        <position position="120"/>
    </location>
    <ligand>
        <name>[4Fe-4S] cluster</name>
        <dbReference type="ChEBI" id="CHEBI:49883"/>
        <note>4Fe-4S-S-AdoMet</note>
    </ligand>
</feature>
<evidence type="ECO:0000256" key="2">
    <source>
        <dbReference type="ARBA" id="ARBA00022485"/>
    </source>
</evidence>
<evidence type="ECO:0000256" key="9">
    <source>
        <dbReference type="ARBA" id="ARBA00022723"/>
    </source>
</evidence>
<dbReference type="InterPro" id="IPR006638">
    <property type="entry name" value="Elp3/MiaA/NifB-like_rSAM"/>
</dbReference>
<keyword evidence="3 13" id="KW-0963">Cytoplasm</keyword>
<feature type="domain" description="Radical SAM core" evidence="14">
    <location>
        <begin position="99"/>
        <end position="329"/>
    </location>
</feature>
<feature type="binding site" evidence="13">
    <location>
        <begin position="160"/>
        <end position="161"/>
    </location>
    <ligand>
        <name>S-adenosyl-L-methionine</name>
        <dbReference type="ChEBI" id="CHEBI:59789"/>
    </ligand>
</feature>
<dbReference type="GO" id="GO:0002935">
    <property type="term" value="F:tRNA (adenine(37)-C2)-methyltransferase activity"/>
    <property type="evidence" value="ECO:0007669"/>
    <property type="project" value="UniProtKB-UniRule"/>
</dbReference>
<dbReference type="PANTHER" id="PTHR30544:SF5">
    <property type="entry name" value="RADICAL SAM CORE DOMAIN-CONTAINING PROTEIN"/>
    <property type="match status" value="1"/>
</dbReference>
<dbReference type="GO" id="GO:0070475">
    <property type="term" value="P:rRNA base methylation"/>
    <property type="evidence" value="ECO:0007669"/>
    <property type="project" value="UniProtKB-UniRule"/>
</dbReference>
<dbReference type="OrthoDB" id="9793973at2"/>
<sequence length="348" mass="39937">MYYNDLKSFSLDEMKSIFVEMGQKEYRAIQTFKFIHQNMVNSIEDITVLSKSLRDKLNENFSISDISIAERYDSKLDNTKKYLFKLEDANIIESVAMEYKHGTTACISTQVGCKMGCAFCASTKGGLIRNLSSGEILSQVYNIQNDLDIKLSNIVLMGSGEPLDNYENVIKFLNILHDENGQNLSYRNITLSTCGVVPKIYKLAEQELPITLSISLHSPFNEERKRIMPIAKAYSLDELLEACRYYINKTNRRITFEYTLIKEINDRKEDLNELSRILKGLLCHVNLISLNPIEEFAKDKANKNTIEMFKRELTKSGIPVTIRREMGSDINAACGQLRRKYISKEDHI</sequence>
<dbReference type="STRING" id="1123281.SAMN02745180_01871"/>
<dbReference type="EC" id="2.1.1.192" evidence="13"/>
<dbReference type="Pfam" id="PF21016">
    <property type="entry name" value="RlmN_N"/>
    <property type="match status" value="1"/>
</dbReference>
<dbReference type="GO" id="GO:0046872">
    <property type="term" value="F:metal ion binding"/>
    <property type="evidence" value="ECO:0007669"/>
    <property type="project" value="UniProtKB-KW"/>
</dbReference>
<keyword evidence="8 13" id="KW-0819">tRNA processing</keyword>
<dbReference type="CDD" id="cd01335">
    <property type="entry name" value="Radical_SAM"/>
    <property type="match status" value="1"/>
</dbReference>
<accession>A0A1M5XWV0</accession>
<evidence type="ECO:0000256" key="12">
    <source>
        <dbReference type="ARBA" id="ARBA00023157"/>
    </source>
</evidence>
<dbReference type="InterPro" id="IPR027492">
    <property type="entry name" value="RNA_MTrfase_RlmN"/>
</dbReference>
<dbReference type="InterPro" id="IPR048641">
    <property type="entry name" value="RlmN_N"/>
</dbReference>
<dbReference type="InterPro" id="IPR040072">
    <property type="entry name" value="Methyltransferase_A"/>
</dbReference>
<dbReference type="InterPro" id="IPR007197">
    <property type="entry name" value="rSAM"/>
</dbReference>
<proteinExistence type="inferred from homology"/>
<comment type="cofactor">
    <cofactor evidence="13">
        <name>[4Fe-4S] cluster</name>
        <dbReference type="ChEBI" id="CHEBI:49883"/>
    </cofactor>
    <text evidence="13">Binds 1 [4Fe-4S] cluster. The cluster is coordinated with 3 cysteines and an exchangeable S-adenosyl-L-methionine.</text>
</comment>
<dbReference type="NCBIfam" id="TIGR00048">
    <property type="entry name" value="rRNA_mod_RlmN"/>
    <property type="match status" value="1"/>
</dbReference>
<keyword evidence="2 13" id="KW-0004">4Fe-4S</keyword>
<evidence type="ECO:0000256" key="4">
    <source>
        <dbReference type="ARBA" id="ARBA00022552"/>
    </source>
</evidence>
<feature type="binding site" evidence="13">
    <location>
        <position position="291"/>
    </location>
    <ligand>
        <name>S-adenosyl-L-methionine</name>
        <dbReference type="ChEBI" id="CHEBI:59789"/>
    </ligand>
</feature>
<evidence type="ECO:0000256" key="8">
    <source>
        <dbReference type="ARBA" id="ARBA00022694"/>
    </source>
</evidence>
<evidence type="ECO:0000256" key="10">
    <source>
        <dbReference type="ARBA" id="ARBA00023004"/>
    </source>
</evidence>
<dbReference type="GO" id="GO:0019843">
    <property type="term" value="F:rRNA binding"/>
    <property type="evidence" value="ECO:0007669"/>
    <property type="project" value="UniProtKB-UniRule"/>
</dbReference>
<dbReference type="Proteomes" id="UP000184389">
    <property type="component" value="Unassembled WGS sequence"/>
</dbReference>
<dbReference type="AlphaFoldDB" id="A0A1M5XWV0"/>
<keyword evidence="6 13" id="KW-0808">Transferase</keyword>
<feature type="binding site" evidence="13">
    <location>
        <begin position="215"/>
        <end position="217"/>
    </location>
    <ligand>
        <name>S-adenosyl-L-methionine</name>
        <dbReference type="ChEBI" id="CHEBI:59789"/>
    </ligand>
</feature>
<keyword evidence="9 13" id="KW-0479">Metal-binding</keyword>
<comment type="similarity">
    <text evidence="13">Belongs to the radical SAM superfamily. RlmN family.</text>
</comment>
<dbReference type="SUPFAM" id="SSF102114">
    <property type="entry name" value="Radical SAM enzymes"/>
    <property type="match status" value="1"/>
</dbReference>
<feature type="active site" description="Proton acceptor" evidence="13">
    <location>
        <position position="93"/>
    </location>
</feature>
<keyword evidence="5 13" id="KW-0489">Methyltransferase</keyword>
<keyword evidence="7 13" id="KW-0949">S-adenosyl-L-methionine</keyword>
<feature type="binding site" evidence="13">
    <location>
        <position position="113"/>
    </location>
    <ligand>
        <name>[4Fe-4S] cluster</name>
        <dbReference type="ChEBI" id="CHEBI:49883"/>
        <note>4Fe-4S-S-AdoMet</note>
    </ligand>
</feature>
<dbReference type="PIRSF" id="PIRSF006004">
    <property type="entry name" value="CHP00048"/>
    <property type="match status" value="1"/>
</dbReference>
<comment type="subcellular location">
    <subcellularLocation>
        <location evidence="1 13">Cytoplasm</location>
    </subcellularLocation>
</comment>
<dbReference type="GO" id="GO:0005737">
    <property type="term" value="C:cytoplasm"/>
    <property type="evidence" value="ECO:0007669"/>
    <property type="project" value="UniProtKB-SubCell"/>
</dbReference>
<name>A0A1M5XWV0_9FIRM</name>
<dbReference type="PANTHER" id="PTHR30544">
    <property type="entry name" value="23S RRNA METHYLTRANSFERASE"/>
    <property type="match status" value="1"/>
</dbReference>
<dbReference type="GO" id="GO:0070040">
    <property type="term" value="F:rRNA (adenine(2503)-C2-)-methyltransferase activity"/>
    <property type="evidence" value="ECO:0007669"/>
    <property type="project" value="UniProtKB-UniRule"/>
</dbReference>
<evidence type="ECO:0000313" key="16">
    <source>
        <dbReference type="Proteomes" id="UP000184389"/>
    </source>
</evidence>
<protein>
    <recommendedName>
        <fullName evidence="13">Probable dual-specificity RNA methyltransferase RlmN</fullName>
        <ecNumber evidence="13">2.1.1.192</ecNumber>
    </recommendedName>
    <alternativeName>
        <fullName evidence="13">23S rRNA (adenine(2503)-C(2))-methyltransferase</fullName>
    </alternativeName>
    <alternativeName>
        <fullName evidence="13">23S rRNA m2A2503 methyltransferase</fullName>
    </alternativeName>
    <alternativeName>
        <fullName evidence="13">Ribosomal RNA large subunit methyltransferase N</fullName>
    </alternativeName>
    <alternativeName>
        <fullName evidence="13">tRNA (adenine(37)-C(2))-methyltransferase</fullName>
    </alternativeName>
    <alternativeName>
        <fullName evidence="13">tRNA m2A37 methyltransferase</fullName>
    </alternativeName>
</protein>
<dbReference type="Gene3D" id="3.20.20.70">
    <property type="entry name" value="Aldolase class I"/>
    <property type="match status" value="1"/>
</dbReference>
<evidence type="ECO:0000256" key="6">
    <source>
        <dbReference type="ARBA" id="ARBA00022679"/>
    </source>
</evidence>
<dbReference type="RefSeq" id="WP_132995901.1">
    <property type="nucleotide sequence ID" value="NZ_FQXR01000008.1"/>
</dbReference>
<dbReference type="GO" id="GO:0030488">
    <property type="term" value="P:tRNA methylation"/>
    <property type="evidence" value="ECO:0007669"/>
    <property type="project" value="UniProtKB-UniRule"/>
</dbReference>
<dbReference type="SFLD" id="SFLDG01062">
    <property type="entry name" value="methyltransferase_(Class_A)"/>
    <property type="match status" value="1"/>
</dbReference>
<comment type="caution">
    <text evidence="13">Lacks conserved residue(s) required for the propagation of feature annotation.</text>
</comment>
<evidence type="ECO:0000256" key="7">
    <source>
        <dbReference type="ARBA" id="ARBA00022691"/>
    </source>
</evidence>
<evidence type="ECO:0000256" key="3">
    <source>
        <dbReference type="ARBA" id="ARBA00022490"/>
    </source>
</evidence>
<dbReference type="PROSITE" id="PS51918">
    <property type="entry name" value="RADICAL_SAM"/>
    <property type="match status" value="1"/>
</dbReference>
<dbReference type="HAMAP" id="MF_01849">
    <property type="entry name" value="RNA_methyltr_RlmN"/>
    <property type="match status" value="1"/>
</dbReference>
<evidence type="ECO:0000256" key="1">
    <source>
        <dbReference type="ARBA" id="ARBA00004496"/>
    </source>
</evidence>
<evidence type="ECO:0000259" key="14">
    <source>
        <dbReference type="PROSITE" id="PS51918"/>
    </source>
</evidence>
<organism evidence="15 16">
    <name type="scientific">Sporanaerobacter acetigenes DSM 13106</name>
    <dbReference type="NCBI Taxonomy" id="1123281"/>
    <lineage>
        <taxon>Bacteria</taxon>
        <taxon>Bacillati</taxon>
        <taxon>Bacillota</taxon>
        <taxon>Tissierellia</taxon>
        <taxon>Tissierellales</taxon>
        <taxon>Sporanaerobacteraceae</taxon>
        <taxon>Sporanaerobacter</taxon>
    </lineage>
</organism>
<dbReference type="InterPro" id="IPR058240">
    <property type="entry name" value="rSAM_sf"/>
</dbReference>
<reference evidence="15 16" key="1">
    <citation type="submission" date="2016-11" db="EMBL/GenBank/DDBJ databases">
        <authorList>
            <person name="Jaros S."/>
            <person name="Januszkiewicz K."/>
            <person name="Wedrychowicz H."/>
        </authorList>
    </citation>
    <scope>NUCLEOTIDE SEQUENCE [LARGE SCALE GENOMIC DNA]</scope>
    <source>
        <strain evidence="15 16">DSM 13106</strain>
    </source>
</reference>
<dbReference type="GO" id="GO:0000049">
    <property type="term" value="F:tRNA binding"/>
    <property type="evidence" value="ECO:0007669"/>
    <property type="project" value="UniProtKB-UniRule"/>
</dbReference>
<keyword evidence="11 13" id="KW-0411">Iron-sulfur</keyword>
<dbReference type="Gene3D" id="1.10.150.530">
    <property type="match status" value="1"/>
</dbReference>
<dbReference type="GO" id="GO:0051539">
    <property type="term" value="F:4 iron, 4 sulfur cluster binding"/>
    <property type="evidence" value="ECO:0007669"/>
    <property type="project" value="UniProtKB-UniRule"/>
</dbReference>
<dbReference type="InterPro" id="IPR013785">
    <property type="entry name" value="Aldolase_TIM"/>
</dbReference>
<keyword evidence="16" id="KW-1185">Reference proteome</keyword>
<evidence type="ECO:0000313" key="15">
    <source>
        <dbReference type="EMBL" id="SHI04311.1"/>
    </source>
</evidence>
<dbReference type="FunFam" id="3.20.20.70:FF:000014">
    <property type="entry name" value="Probable dual-specificity RNA methyltransferase RlmN"/>
    <property type="match status" value="1"/>
</dbReference>
<keyword evidence="12 13" id="KW-1015">Disulfide bond</keyword>
<feature type="binding site" evidence="13">
    <location>
        <position position="192"/>
    </location>
    <ligand>
        <name>S-adenosyl-L-methionine</name>
        <dbReference type="ChEBI" id="CHEBI:59789"/>
    </ligand>
</feature>
<dbReference type="SFLD" id="SFLDS00029">
    <property type="entry name" value="Radical_SAM"/>
    <property type="match status" value="1"/>
</dbReference>
<evidence type="ECO:0000256" key="5">
    <source>
        <dbReference type="ARBA" id="ARBA00022603"/>
    </source>
</evidence>
<comment type="miscellaneous">
    <text evidence="13">Reaction proceeds by a ping-pong mechanism involving intermediate methylation of a conserved cysteine residue.</text>
</comment>
<comment type="catalytic activity">
    <reaction evidence="13">
        <text>adenosine(37) in tRNA + 2 reduced [2Fe-2S]-[ferredoxin] + 2 S-adenosyl-L-methionine = 2-methyladenosine(37) in tRNA + 5'-deoxyadenosine + L-methionine + 2 oxidized [2Fe-2S]-[ferredoxin] + S-adenosyl-L-homocysteine</text>
        <dbReference type="Rhea" id="RHEA:43332"/>
        <dbReference type="Rhea" id="RHEA-COMP:10000"/>
        <dbReference type="Rhea" id="RHEA-COMP:10001"/>
        <dbReference type="Rhea" id="RHEA-COMP:10162"/>
        <dbReference type="Rhea" id="RHEA-COMP:10485"/>
        <dbReference type="ChEBI" id="CHEBI:17319"/>
        <dbReference type="ChEBI" id="CHEBI:33737"/>
        <dbReference type="ChEBI" id="CHEBI:33738"/>
        <dbReference type="ChEBI" id="CHEBI:57844"/>
        <dbReference type="ChEBI" id="CHEBI:57856"/>
        <dbReference type="ChEBI" id="CHEBI:59789"/>
        <dbReference type="ChEBI" id="CHEBI:74411"/>
        <dbReference type="ChEBI" id="CHEBI:74497"/>
        <dbReference type="EC" id="2.1.1.192"/>
    </reaction>
</comment>
<evidence type="ECO:0000256" key="11">
    <source>
        <dbReference type="ARBA" id="ARBA00023014"/>
    </source>
</evidence>
<comment type="catalytic activity">
    <reaction evidence="13">
        <text>adenosine(2503) in 23S rRNA + 2 reduced [2Fe-2S]-[ferredoxin] + 2 S-adenosyl-L-methionine = 2-methyladenosine(2503) in 23S rRNA + 5'-deoxyadenosine + L-methionine + 2 oxidized [2Fe-2S]-[ferredoxin] + S-adenosyl-L-homocysteine</text>
        <dbReference type="Rhea" id="RHEA:42916"/>
        <dbReference type="Rhea" id="RHEA-COMP:10000"/>
        <dbReference type="Rhea" id="RHEA-COMP:10001"/>
        <dbReference type="Rhea" id="RHEA-COMP:10152"/>
        <dbReference type="Rhea" id="RHEA-COMP:10282"/>
        <dbReference type="ChEBI" id="CHEBI:17319"/>
        <dbReference type="ChEBI" id="CHEBI:33737"/>
        <dbReference type="ChEBI" id="CHEBI:33738"/>
        <dbReference type="ChEBI" id="CHEBI:57844"/>
        <dbReference type="ChEBI" id="CHEBI:57856"/>
        <dbReference type="ChEBI" id="CHEBI:59789"/>
        <dbReference type="ChEBI" id="CHEBI:74411"/>
        <dbReference type="ChEBI" id="CHEBI:74497"/>
        <dbReference type="EC" id="2.1.1.192"/>
    </reaction>
</comment>
<dbReference type="SFLD" id="SFLDF00275">
    <property type="entry name" value="adenosine_C2_methyltransferase"/>
    <property type="match status" value="1"/>
</dbReference>
<gene>
    <name evidence="13" type="primary">rlmN</name>
    <name evidence="15" type="ORF">SAMN02745180_01871</name>
</gene>
<keyword evidence="10 13" id="KW-0408">Iron</keyword>
<keyword evidence="4 13" id="KW-0698">rRNA processing</keyword>
<evidence type="ECO:0000256" key="13">
    <source>
        <dbReference type="HAMAP-Rule" id="MF_01849"/>
    </source>
</evidence>
<dbReference type="Pfam" id="PF04055">
    <property type="entry name" value="Radical_SAM"/>
    <property type="match status" value="1"/>
</dbReference>